<evidence type="ECO:0000313" key="3">
    <source>
        <dbReference type="Proteomes" id="UP000585474"/>
    </source>
</evidence>
<feature type="compositionally biased region" description="Low complexity" evidence="1">
    <location>
        <begin position="34"/>
        <end position="52"/>
    </location>
</feature>
<accession>A0A7J0GUM9</accession>
<dbReference type="EMBL" id="BJWL01000024">
    <property type="protein sequence ID" value="GFZ14545.1"/>
    <property type="molecule type" value="Genomic_DNA"/>
</dbReference>
<feature type="region of interest" description="Disordered" evidence="1">
    <location>
        <begin position="107"/>
        <end position="151"/>
    </location>
</feature>
<sequence>MNTLLEPSVPFKVAVSGSSNDAAIPTKLDVPPVEAESAKPSSKLSPAASTSEESISDFITQVASLVKLVDSRDIVELQLKQLDCELLIRKKEALPQPTPSTPVVMMHSPPPTAPVSPPFHAPPPVAAPARSAPTLPPAPSTPSASKSSLPPLKCPMAGTFYRSPSPSAPPFVKVILL</sequence>
<feature type="compositionally biased region" description="Pro residues" evidence="1">
    <location>
        <begin position="108"/>
        <end position="126"/>
    </location>
</feature>
<evidence type="ECO:0000313" key="2">
    <source>
        <dbReference type="EMBL" id="GFZ14545.1"/>
    </source>
</evidence>
<reference evidence="2 3" key="1">
    <citation type="submission" date="2019-07" db="EMBL/GenBank/DDBJ databases">
        <title>De Novo Assembly of kiwifruit Actinidia rufa.</title>
        <authorList>
            <person name="Sugita-Konishi S."/>
            <person name="Sato K."/>
            <person name="Mori E."/>
            <person name="Abe Y."/>
            <person name="Kisaki G."/>
            <person name="Hamano K."/>
            <person name="Suezawa K."/>
            <person name="Otani M."/>
            <person name="Fukuda T."/>
            <person name="Manabe T."/>
            <person name="Gomi K."/>
            <person name="Tabuchi M."/>
            <person name="Akimitsu K."/>
            <person name="Kataoka I."/>
        </authorList>
    </citation>
    <scope>NUCLEOTIDE SEQUENCE [LARGE SCALE GENOMIC DNA]</scope>
    <source>
        <strain evidence="3">cv. Fuchu</strain>
    </source>
</reference>
<gene>
    <name evidence="2" type="ORF">Acr_24g0007350</name>
</gene>
<organism evidence="2 3">
    <name type="scientific">Actinidia rufa</name>
    <dbReference type="NCBI Taxonomy" id="165716"/>
    <lineage>
        <taxon>Eukaryota</taxon>
        <taxon>Viridiplantae</taxon>
        <taxon>Streptophyta</taxon>
        <taxon>Embryophyta</taxon>
        <taxon>Tracheophyta</taxon>
        <taxon>Spermatophyta</taxon>
        <taxon>Magnoliopsida</taxon>
        <taxon>eudicotyledons</taxon>
        <taxon>Gunneridae</taxon>
        <taxon>Pentapetalae</taxon>
        <taxon>asterids</taxon>
        <taxon>Ericales</taxon>
        <taxon>Actinidiaceae</taxon>
        <taxon>Actinidia</taxon>
    </lineage>
</organism>
<dbReference type="OrthoDB" id="196847at2759"/>
<name>A0A7J0GUM9_9ERIC</name>
<dbReference type="AlphaFoldDB" id="A0A7J0GUM9"/>
<dbReference type="Proteomes" id="UP000585474">
    <property type="component" value="Unassembled WGS sequence"/>
</dbReference>
<proteinExistence type="predicted"/>
<comment type="caution">
    <text evidence="2">The sequence shown here is derived from an EMBL/GenBank/DDBJ whole genome shotgun (WGS) entry which is preliminary data.</text>
</comment>
<feature type="compositionally biased region" description="Low complexity" evidence="1">
    <location>
        <begin position="141"/>
        <end position="151"/>
    </location>
</feature>
<keyword evidence="3" id="KW-1185">Reference proteome</keyword>
<evidence type="ECO:0000256" key="1">
    <source>
        <dbReference type="SAM" id="MobiDB-lite"/>
    </source>
</evidence>
<protein>
    <submittedName>
        <fullName evidence="2">Chloroplastic acetylcoenzyme A carboxylase 1</fullName>
    </submittedName>
</protein>
<feature type="region of interest" description="Disordered" evidence="1">
    <location>
        <begin position="16"/>
        <end position="53"/>
    </location>
</feature>